<dbReference type="Pfam" id="PF12767">
    <property type="entry name" value="SAGA-Tad1"/>
    <property type="match status" value="1"/>
</dbReference>
<reference evidence="2" key="1">
    <citation type="submission" date="2022-12" db="EMBL/GenBank/DDBJ databases">
        <title>Draft genome assemblies for two species of Escallonia (Escalloniales).</title>
        <authorList>
            <person name="Chanderbali A."/>
            <person name="Dervinis C."/>
            <person name="Anghel I."/>
            <person name="Soltis D."/>
            <person name="Soltis P."/>
            <person name="Zapata F."/>
        </authorList>
    </citation>
    <scope>NUCLEOTIDE SEQUENCE</scope>
    <source>
        <strain evidence="2">UCBG64.0493</strain>
        <tissue evidence="2">Leaf</tissue>
    </source>
</reference>
<dbReference type="GO" id="GO:0006357">
    <property type="term" value="P:regulation of transcription by RNA polymerase II"/>
    <property type="evidence" value="ECO:0007669"/>
    <property type="project" value="TreeGrafter"/>
</dbReference>
<dbReference type="GO" id="GO:0003713">
    <property type="term" value="F:transcription coactivator activity"/>
    <property type="evidence" value="ECO:0007669"/>
    <property type="project" value="TreeGrafter"/>
</dbReference>
<gene>
    <name evidence="2" type="ORF">RJ639_033442</name>
</gene>
<dbReference type="InterPro" id="IPR024738">
    <property type="entry name" value="Hfi1/Tada1"/>
</dbReference>
<dbReference type="AlphaFoldDB" id="A0AA88X4W6"/>
<dbReference type="Proteomes" id="UP001188597">
    <property type="component" value="Unassembled WGS sequence"/>
</dbReference>
<feature type="compositionally biased region" description="Basic and acidic residues" evidence="1">
    <location>
        <begin position="119"/>
        <end position="129"/>
    </location>
</feature>
<sequence>MVINQHYTRIDTLELKALIYRKIGHQRADKYFDLLKTLFSVKVSKNEFDKFCIRTIGRENISLHNRLIRSILKNASLAKVPPSRVRKVEGSLRIDNGYQSGRQSFYSDAFPPSPRKNRSPRDHKFRDRPSPLGPLGKAHNVTPEEEFPRVQEQQSATELHSLGSRPPVEVASVEDGEEVEQAAGSLSIQSRSPVTAPLGISMNVGGAARKAFCVGTVNNICPETCQTSCELPDTRSLRNRLERKLEMEGLSISVDCANLLNNGLEAFLKRLVEPCIGLAGSKFRKEHLRHLNNQTLPVLNEMLPGRCVQRPTNFIYASMLDFRVAMESNPQILGGDWAGHGNCQLGNVSQEYCLEFLGALEGFGVCFL</sequence>
<comment type="caution">
    <text evidence="2">The sequence shown here is derived from an EMBL/GenBank/DDBJ whole genome shotgun (WGS) entry which is preliminary data.</text>
</comment>
<dbReference type="PANTHER" id="PTHR21277">
    <property type="entry name" value="TRANSCRIPTIONAL ADAPTER 1"/>
    <property type="match status" value="1"/>
</dbReference>
<keyword evidence="3" id="KW-1185">Reference proteome</keyword>
<evidence type="ECO:0000313" key="2">
    <source>
        <dbReference type="EMBL" id="KAK3035740.1"/>
    </source>
</evidence>
<protein>
    <recommendedName>
        <fullName evidence="4">Transcriptional coactivator Hfi1/Transcriptional adapter 1</fullName>
    </recommendedName>
</protein>
<proteinExistence type="predicted"/>
<feature type="region of interest" description="Disordered" evidence="1">
    <location>
        <begin position="99"/>
        <end position="176"/>
    </location>
</feature>
<organism evidence="2 3">
    <name type="scientific">Escallonia herrerae</name>
    <dbReference type="NCBI Taxonomy" id="1293975"/>
    <lineage>
        <taxon>Eukaryota</taxon>
        <taxon>Viridiplantae</taxon>
        <taxon>Streptophyta</taxon>
        <taxon>Embryophyta</taxon>
        <taxon>Tracheophyta</taxon>
        <taxon>Spermatophyta</taxon>
        <taxon>Magnoliopsida</taxon>
        <taxon>eudicotyledons</taxon>
        <taxon>Gunneridae</taxon>
        <taxon>Pentapetalae</taxon>
        <taxon>asterids</taxon>
        <taxon>campanulids</taxon>
        <taxon>Escalloniales</taxon>
        <taxon>Escalloniaceae</taxon>
        <taxon>Escallonia</taxon>
    </lineage>
</organism>
<dbReference type="PANTHER" id="PTHR21277:SF44">
    <property type="entry name" value="TRANSCRIPTIONAL REGULATOR OF RNA POLII, SAGA, SUBUNIT"/>
    <property type="match status" value="1"/>
</dbReference>
<name>A0AA88X4W6_9ASTE</name>
<dbReference type="EMBL" id="JAVXUP010000167">
    <property type="protein sequence ID" value="KAK3035740.1"/>
    <property type="molecule type" value="Genomic_DNA"/>
</dbReference>
<dbReference type="CDD" id="cd22933">
    <property type="entry name" value="HFD_HFI1"/>
    <property type="match status" value="1"/>
</dbReference>
<accession>A0AA88X4W6</accession>
<dbReference type="GO" id="GO:0000124">
    <property type="term" value="C:SAGA complex"/>
    <property type="evidence" value="ECO:0007669"/>
    <property type="project" value="TreeGrafter"/>
</dbReference>
<evidence type="ECO:0008006" key="4">
    <source>
        <dbReference type="Google" id="ProtNLM"/>
    </source>
</evidence>
<evidence type="ECO:0000256" key="1">
    <source>
        <dbReference type="SAM" id="MobiDB-lite"/>
    </source>
</evidence>
<evidence type="ECO:0000313" key="3">
    <source>
        <dbReference type="Proteomes" id="UP001188597"/>
    </source>
</evidence>